<feature type="transmembrane region" description="Helical" evidence="4">
    <location>
        <begin position="282"/>
        <end position="304"/>
    </location>
</feature>
<dbReference type="GO" id="GO:0005509">
    <property type="term" value="F:calcium ion binding"/>
    <property type="evidence" value="ECO:0007669"/>
    <property type="project" value="InterPro"/>
</dbReference>
<feature type="compositionally biased region" description="Basic and acidic residues" evidence="3">
    <location>
        <begin position="556"/>
        <end position="567"/>
    </location>
</feature>
<dbReference type="GO" id="GO:0005886">
    <property type="term" value="C:plasma membrane"/>
    <property type="evidence" value="ECO:0007669"/>
    <property type="project" value="TreeGrafter"/>
</dbReference>
<evidence type="ECO:0000256" key="1">
    <source>
        <dbReference type="ARBA" id="ARBA00004141"/>
    </source>
</evidence>
<feature type="transmembrane region" description="Helical" evidence="4">
    <location>
        <begin position="362"/>
        <end position="382"/>
    </location>
</feature>
<dbReference type="GO" id="GO:0006820">
    <property type="term" value="P:monoatomic anion transport"/>
    <property type="evidence" value="ECO:0007669"/>
    <property type="project" value="TreeGrafter"/>
</dbReference>
<feature type="compositionally biased region" description="Polar residues" evidence="3">
    <location>
        <begin position="44"/>
        <end position="58"/>
    </location>
</feature>
<dbReference type="InterPro" id="IPR018247">
    <property type="entry name" value="EF_Hand_1_Ca_BS"/>
</dbReference>
<protein>
    <recommendedName>
        <fullName evidence="5">EF-hand domain-containing protein</fullName>
    </recommendedName>
</protein>
<evidence type="ECO:0000313" key="6">
    <source>
        <dbReference type="EMBL" id="CAK0786009.1"/>
    </source>
</evidence>
<evidence type="ECO:0000313" key="7">
    <source>
        <dbReference type="Proteomes" id="UP001314263"/>
    </source>
</evidence>
<dbReference type="EMBL" id="CAUYUE010000013">
    <property type="protein sequence ID" value="CAK0786009.1"/>
    <property type="molecule type" value="Genomic_DNA"/>
</dbReference>
<evidence type="ECO:0000259" key="5">
    <source>
        <dbReference type="PROSITE" id="PS50222"/>
    </source>
</evidence>
<dbReference type="PROSITE" id="PS50222">
    <property type="entry name" value="EF_HAND_2"/>
    <property type="match status" value="1"/>
</dbReference>
<feature type="compositionally biased region" description="Basic residues" evidence="3">
    <location>
        <begin position="568"/>
        <end position="582"/>
    </location>
</feature>
<feature type="region of interest" description="Disordered" evidence="3">
    <location>
        <begin position="485"/>
        <end position="509"/>
    </location>
</feature>
<feature type="compositionally biased region" description="Polar residues" evidence="3">
    <location>
        <begin position="82"/>
        <end position="91"/>
    </location>
</feature>
<feature type="region of interest" description="Disordered" evidence="3">
    <location>
        <begin position="181"/>
        <end position="264"/>
    </location>
</feature>
<proteinExistence type="inferred from homology"/>
<gene>
    <name evidence="6" type="ORF">CVIRNUC_009222</name>
</gene>
<keyword evidence="4" id="KW-0812">Transmembrane</keyword>
<keyword evidence="4" id="KW-1133">Transmembrane helix</keyword>
<name>A0AAV1IFY7_9CHLO</name>
<feature type="compositionally biased region" description="Basic and acidic residues" evidence="3">
    <location>
        <begin position="13"/>
        <end position="28"/>
    </location>
</feature>
<dbReference type="PANTHER" id="PTHR31618:SF1">
    <property type="entry name" value="EF-HAND DOMAIN-CONTAINING PROTEIN"/>
    <property type="match status" value="1"/>
</dbReference>
<feature type="transmembrane region" description="Helical" evidence="4">
    <location>
        <begin position="787"/>
        <end position="806"/>
    </location>
</feature>
<feature type="domain" description="EF-hand" evidence="5">
    <location>
        <begin position="734"/>
        <end position="769"/>
    </location>
</feature>
<comment type="subcellular location">
    <subcellularLocation>
        <location evidence="1">Membrane</location>
        <topology evidence="1">Multi-pass membrane protein</topology>
    </subcellularLocation>
</comment>
<feature type="region of interest" description="Disordered" evidence="3">
    <location>
        <begin position="538"/>
        <end position="587"/>
    </location>
</feature>
<sequence>MKSEDAQLLEILIDGHDTDRTRQTREGAAESELLLASLPDRSAASFTTGQGSLTQGSSKKGILKKGEALRRASAAAEIPPASGSSATPALSTTSVPLGTELLPARPSLHARWHEDMQRPAQTFKECWDALPPLRPVPGRTRSLQLPVYRRWPLHAEAVTRTGDSAELAACIGDCTDSPDSLPLKDCRLRRGSGGSSMRSSKNASEASHGSPASQRPSKDIPIFADFDRPTRRGSLALPVAPRRDENPVDDDVESSSSESVYDAEDEEEMARPLWRRTYFRRLVLPFLASTAMFLAATLVFIFVPHLSIWKFEAWRWLMFIAGAVPLYGISRLSLHMLVIGLEGHVPHIAKGALYYVVGIRRWLQRTMCVGFFMALFAGLFQASVNGTGDQDVIGVYWAIIKTLGCILLACSANVLKTLFAKLLSSHFYRDSYFEKMQDALCKEYYLVALAQQRPEDEPSLDMKSAVSTAMNKLAISIRAASQAVLPRVSPPPRPASLPQKQRADGGDAASAAGLQTDEMVQSSIPSIARNSPIFRDTFMQPTLNSSGAVGDQAQRLQDRGLPHESSRRRSVMAPHPGRRSSRATRGSLTAFQIARESIFGRPRRLSEGGASHRSAAECSLHSITSLMSGDMQRAKHSSRMRRASQVEYDDVVPMLPAKSMTHSKSFLDRLQRVEKHLRKNKLKLTLTQRLGNAQDEDEVSSQTEAKKLAFYLFWNCKASLDSTHVELDDVLLFLPEHQARDAMEAFDGDADGHISAEDMKEAVLKIYDNRSNLANTLKDTRTIVGKLEHLLGICLQLIFVFFYLAIFDVNLTRTWVTVSSLLLSFVFVFGNSIKSIYEAVVFLFVVRPFDVGDAVLLGPAQDWCNILIDISSDMGIFGRMEEVVREHVNANPLDFTGESSVHANMGSDPLKLAMVIWWSYCYNYIPSPLFSNNNVLKAFMCHRSNK</sequence>
<reference evidence="6 7" key="1">
    <citation type="submission" date="2023-10" db="EMBL/GenBank/DDBJ databases">
        <authorList>
            <person name="Maclean D."/>
            <person name="Macfadyen A."/>
        </authorList>
    </citation>
    <scope>NUCLEOTIDE SEQUENCE [LARGE SCALE GENOMIC DNA]</scope>
</reference>
<dbReference type="AlphaFoldDB" id="A0AAV1IFY7"/>
<keyword evidence="7" id="KW-1185">Reference proteome</keyword>
<feature type="transmembrane region" description="Helical" evidence="4">
    <location>
        <begin position="394"/>
        <end position="415"/>
    </location>
</feature>
<feature type="compositionally biased region" description="Polar residues" evidence="3">
    <location>
        <begin position="201"/>
        <end position="215"/>
    </location>
</feature>
<comment type="caution">
    <text evidence="6">The sequence shown here is derived from an EMBL/GenBank/DDBJ whole genome shotgun (WGS) entry which is preliminary data.</text>
</comment>
<comment type="similarity">
    <text evidence="2">Belongs to the MscS (TC 1.A.23) family.</text>
</comment>
<dbReference type="GO" id="GO:0008381">
    <property type="term" value="F:mechanosensitive monoatomic ion channel activity"/>
    <property type="evidence" value="ECO:0007669"/>
    <property type="project" value="TreeGrafter"/>
</dbReference>
<evidence type="ECO:0000256" key="2">
    <source>
        <dbReference type="ARBA" id="ARBA00008017"/>
    </source>
</evidence>
<feature type="transmembrane region" description="Helical" evidence="4">
    <location>
        <begin position="812"/>
        <end position="830"/>
    </location>
</feature>
<organism evidence="6 7">
    <name type="scientific">Coccomyxa viridis</name>
    <dbReference type="NCBI Taxonomy" id="1274662"/>
    <lineage>
        <taxon>Eukaryota</taxon>
        <taxon>Viridiplantae</taxon>
        <taxon>Chlorophyta</taxon>
        <taxon>core chlorophytes</taxon>
        <taxon>Trebouxiophyceae</taxon>
        <taxon>Trebouxiophyceae incertae sedis</taxon>
        <taxon>Coccomyxaceae</taxon>
        <taxon>Coccomyxa</taxon>
    </lineage>
</organism>
<feature type="region of interest" description="Disordered" evidence="3">
    <location>
        <begin position="1"/>
        <end position="91"/>
    </location>
</feature>
<dbReference type="Proteomes" id="UP001314263">
    <property type="component" value="Unassembled WGS sequence"/>
</dbReference>
<accession>A0AAV1IFY7</accession>
<dbReference type="InterPro" id="IPR002048">
    <property type="entry name" value="EF_hand_dom"/>
</dbReference>
<evidence type="ECO:0000256" key="4">
    <source>
        <dbReference type="SAM" id="Phobius"/>
    </source>
</evidence>
<dbReference type="InterPro" id="IPR016688">
    <property type="entry name" value="MscS-like_plants/fungi"/>
</dbReference>
<evidence type="ECO:0000256" key="3">
    <source>
        <dbReference type="SAM" id="MobiDB-lite"/>
    </source>
</evidence>
<feature type="transmembrane region" description="Helical" evidence="4">
    <location>
        <begin position="316"/>
        <end position="341"/>
    </location>
</feature>
<keyword evidence="4" id="KW-0472">Membrane</keyword>
<dbReference type="PANTHER" id="PTHR31618">
    <property type="entry name" value="MECHANOSENSITIVE ION CHANNEL PROTEIN 5"/>
    <property type="match status" value="1"/>
</dbReference>
<dbReference type="PROSITE" id="PS00018">
    <property type="entry name" value="EF_HAND_1"/>
    <property type="match status" value="1"/>
</dbReference>